<dbReference type="EMBL" id="KI277144">
    <property type="protein sequence ID" value="ESA20627.1"/>
    <property type="molecule type" value="Genomic_DNA"/>
</dbReference>
<dbReference type="AlphaFoldDB" id="U9ULR6"/>
<feature type="non-terminal residue" evidence="1">
    <location>
        <position position="1"/>
    </location>
</feature>
<dbReference type="HOGENOM" id="CLU_870338_0_0_1"/>
<proteinExistence type="predicted"/>
<gene>
    <name evidence="1" type="ORF">GLOINDRAFT_84002</name>
</gene>
<dbReference type="VEuPathDB" id="FungiDB:RhiirFUN_000163"/>
<evidence type="ECO:0000313" key="1">
    <source>
        <dbReference type="EMBL" id="ESA20627.1"/>
    </source>
</evidence>
<name>U9ULR6_RHIID</name>
<sequence length="320" mass="36397">FIGNRQTDYGSTTYNFSFPHLRKYHWVIEYKLIFPLGLRPSYVYDVTVCTFNNYLDLSFIITPIKNYLKRFKQNFDNLTNGNDDIIEKFIQILKTIAAFLIGVLFTTFVLSCSPEVNNGDVFSINQSNTNTRLQLNPRDANPGTTIYTVNSNIIKPLSYEIFLLTQPIPGFYEFRPFEDFYRTLVIEMENPVLFMNYFVLNHNANSDNQRFSINCAKCNIQSNSTDWAIYHTSCSITNKSSNLCMNSEGPNNTLARSSCEYATKWDLWGRASIDSACSSSTGSACSCPTDSAVLSPTDSAVCALVIYDKLNFDLYELSDE</sequence>
<organism evidence="1">
    <name type="scientific">Rhizophagus irregularis (strain DAOM 181602 / DAOM 197198 / MUCL 43194)</name>
    <name type="common">Arbuscular mycorrhizal fungus</name>
    <name type="synonym">Glomus intraradices</name>
    <dbReference type="NCBI Taxonomy" id="747089"/>
    <lineage>
        <taxon>Eukaryota</taxon>
        <taxon>Fungi</taxon>
        <taxon>Fungi incertae sedis</taxon>
        <taxon>Mucoromycota</taxon>
        <taxon>Glomeromycotina</taxon>
        <taxon>Glomeromycetes</taxon>
        <taxon>Glomerales</taxon>
        <taxon>Glomeraceae</taxon>
        <taxon>Rhizophagus</taxon>
    </lineage>
</organism>
<protein>
    <submittedName>
        <fullName evidence="1">Uncharacterized protein</fullName>
    </submittedName>
</protein>
<accession>U9ULR6</accession>
<reference evidence="1" key="1">
    <citation type="submission" date="2013-07" db="EMBL/GenBank/DDBJ databases">
        <title>The genome of an arbuscular mycorrhizal fungus provides insights into the evolution of the oldest plant symbiosis.</title>
        <authorList>
            <consortium name="DOE Joint Genome Institute"/>
            <person name="Tisserant E."/>
            <person name="Malbreil M."/>
            <person name="Kuo A."/>
            <person name="Kohler A."/>
            <person name="Symeonidi A."/>
            <person name="Balestrini R."/>
            <person name="Charron P."/>
            <person name="Duensing N."/>
            <person name="Frei-dit-Frey N."/>
            <person name="Gianinazzi-Pearson V."/>
            <person name="Gilbert B."/>
            <person name="Handa Y."/>
            <person name="Hijri M."/>
            <person name="Kaul R."/>
            <person name="Kawaguchi M."/>
            <person name="Krajinski F."/>
            <person name="Lammers P."/>
            <person name="Lapierre D."/>
            <person name="Masclaux F.G."/>
            <person name="Murat C."/>
            <person name="Morin E."/>
            <person name="Ndikumana S."/>
            <person name="Pagni M."/>
            <person name="Petitpierre D."/>
            <person name="Requena N."/>
            <person name="Rosikiewicz P."/>
            <person name="Riley R."/>
            <person name="Saito K."/>
            <person name="San Clemente H."/>
            <person name="Shapiro H."/>
            <person name="van Tuinen D."/>
            <person name="Becard G."/>
            <person name="Bonfante P."/>
            <person name="Paszkowski U."/>
            <person name="Shachar-Hill Y."/>
            <person name="Young J.P."/>
            <person name="Sanders I.R."/>
            <person name="Henrissat B."/>
            <person name="Rensing S.A."/>
            <person name="Grigoriev I.V."/>
            <person name="Corradi N."/>
            <person name="Roux C."/>
            <person name="Martin F."/>
        </authorList>
    </citation>
    <scope>NUCLEOTIDE SEQUENCE</scope>
    <source>
        <strain evidence="1">DAOM 197198</strain>
    </source>
</reference>